<dbReference type="InterPro" id="IPR005828">
    <property type="entry name" value="MFS_sugar_transport-like"/>
</dbReference>
<proteinExistence type="predicted"/>
<evidence type="ECO:0000256" key="4">
    <source>
        <dbReference type="ARBA" id="ARBA00023136"/>
    </source>
</evidence>
<reference evidence="7" key="1">
    <citation type="submission" date="2025-05" db="UniProtKB">
        <authorList>
            <consortium name="RefSeq"/>
        </authorList>
    </citation>
    <scope>NUCLEOTIDE SEQUENCE [LARGE SCALE GENOMIC DNA]</scope>
</reference>
<dbReference type="Proteomes" id="UP001652626">
    <property type="component" value="Chromosome 3"/>
</dbReference>
<dbReference type="InterPro" id="IPR036259">
    <property type="entry name" value="MFS_trans_sf"/>
</dbReference>
<dbReference type="PANTHER" id="PTHR24064">
    <property type="entry name" value="SOLUTE CARRIER FAMILY 22 MEMBER"/>
    <property type="match status" value="1"/>
</dbReference>
<organism evidence="7 8">
    <name type="scientific">Vanessa tameamea</name>
    <name type="common">Kamehameha butterfly</name>
    <dbReference type="NCBI Taxonomy" id="334116"/>
    <lineage>
        <taxon>Eukaryota</taxon>
        <taxon>Metazoa</taxon>
        <taxon>Ecdysozoa</taxon>
        <taxon>Arthropoda</taxon>
        <taxon>Hexapoda</taxon>
        <taxon>Insecta</taxon>
        <taxon>Pterygota</taxon>
        <taxon>Neoptera</taxon>
        <taxon>Endopterygota</taxon>
        <taxon>Lepidoptera</taxon>
        <taxon>Glossata</taxon>
        <taxon>Ditrysia</taxon>
        <taxon>Papilionoidea</taxon>
        <taxon>Nymphalidae</taxon>
        <taxon>Nymphalinae</taxon>
        <taxon>Vanessa</taxon>
    </lineage>
</organism>
<feature type="transmembrane region" description="Helical" evidence="5">
    <location>
        <begin position="161"/>
        <end position="179"/>
    </location>
</feature>
<keyword evidence="4 5" id="KW-0472">Membrane</keyword>
<evidence type="ECO:0000256" key="5">
    <source>
        <dbReference type="SAM" id="Phobius"/>
    </source>
</evidence>
<dbReference type="PROSITE" id="PS50850">
    <property type="entry name" value="MFS"/>
    <property type="match status" value="1"/>
</dbReference>
<evidence type="ECO:0000256" key="1">
    <source>
        <dbReference type="ARBA" id="ARBA00004141"/>
    </source>
</evidence>
<evidence type="ECO:0000313" key="8">
    <source>
        <dbReference type="RefSeq" id="XP_064074221.1"/>
    </source>
</evidence>
<feature type="transmembrane region" description="Helical" evidence="5">
    <location>
        <begin position="243"/>
        <end position="263"/>
    </location>
</feature>
<name>A0ABM4ASE3_VANTA</name>
<gene>
    <name evidence="8" type="primary">LOC113397101</name>
</gene>
<protein>
    <submittedName>
        <fullName evidence="8">Organic cation transporter protein-like</fullName>
    </submittedName>
</protein>
<keyword evidence="7" id="KW-1185">Reference proteome</keyword>
<keyword evidence="3 5" id="KW-1133">Transmembrane helix</keyword>
<evidence type="ECO:0000256" key="3">
    <source>
        <dbReference type="ARBA" id="ARBA00022989"/>
    </source>
</evidence>
<feature type="transmembrane region" description="Helical" evidence="5">
    <location>
        <begin position="99"/>
        <end position="120"/>
    </location>
</feature>
<dbReference type="Pfam" id="PF00083">
    <property type="entry name" value="Sugar_tr"/>
    <property type="match status" value="1"/>
</dbReference>
<evidence type="ECO:0000313" key="7">
    <source>
        <dbReference type="Proteomes" id="UP001652626"/>
    </source>
</evidence>
<evidence type="ECO:0000259" key="6">
    <source>
        <dbReference type="PROSITE" id="PS50850"/>
    </source>
</evidence>
<dbReference type="InterPro" id="IPR020846">
    <property type="entry name" value="MFS_dom"/>
</dbReference>
<dbReference type="Gene3D" id="1.20.1250.20">
    <property type="entry name" value="MFS general substrate transporter like domains"/>
    <property type="match status" value="1"/>
</dbReference>
<feature type="transmembrane region" description="Helical" evidence="5">
    <location>
        <begin position="332"/>
        <end position="353"/>
    </location>
</feature>
<comment type="subcellular location">
    <subcellularLocation>
        <location evidence="1">Membrane</location>
        <topology evidence="1">Multi-pass membrane protein</topology>
    </subcellularLocation>
</comment>
<evidence type="ECO:0000256" key="2">
    <source>
        <dbReference type="ARBA" id="ARBA00022692"/>
    </source>
</evidence>
<feature type="transmembrane region" description="Helical" evidence="5">
    <location>
        <begin position="42"/>
        <end position="66"/>
    </location>
</feature>
<accession>A0ABM4ASE3</accession>
<dbReference type="GeneID" id="113397101"/>
<feature type="transmembrane region" description="Helical" evidence="5">
    <location>
        <begin position="390"/>
        <end position="409"/>
    </location>
</feature>
<feature type="domain" description="Major facilitator superfamily (MFS) profile" evidence="6">
    <location>
        <begin position="1"/>
        <end position="414"/>
    </location>
</feature>
<dbReference type="SUPFAM" id="SSF103473">
    <property type="entry name" value="MFS general substrate transporter"/>
    <property type="match status" value="1"/>
</dbReference>
<feature type="transmembrane region" description="Helical" evidence="5">
    <location>
        <begin position="304"/>
        <end position="326"/>
    </location>
</feature>
<dbReference type="RefSeq" id="XP_064074221.1">
    <property type="nucleotide sequence ID" value="XM_064218151.1"/>
</dbReference>
<sequence length="441" mass="49305">MDYICIGRNSSKNSCPCDDPLWDRSVFAETMQTKFGLYCESIWLISFSQSMMYVGLLVGALIFGFLSDKYGRLSMFTMSCLILAVSGCLVSAMPSATAYIFMQNIEGIGTGGAMITAYVLCIEYSGLKHREIVTALFHLPINISHMTLPGISYLLRHCDDFQLALSIPVFFYVTLRWLTMESPKWLMDSGRIDEAVTVMEKIAIFNGISSDNIREQIEEYHAQHSTKTRKQIKFWQIFKHKKITMNVLYMSVIYFLCGMGYYGVSQYIGKMSGDIHINVAISGALLVPGSIAAVFLLKLLNRRTFLMITIILSGTFMLLSICVPMHLSWIRVVISCICNCFFFMSFIIAFLFTVELFPTSVRNSVLGFLSVLSRVGQITAPLINSLPENASGAVFGVLGLIGIIFCYLLPETKDTELPSSLDDSKLLTRRGTSLELNIAIT</sequence>
<feature type="transmembrane region" description="Helical" evidence="5">
    <location>
        <begin position="73"/>
        <end position="93"/>
    </location>
</feature>
<feature type="transmembrane region" description="Helical" evidence="5">
    <location>
        <begin position="275"/>
        <end position="297"/>
    </location>
</feature>
<reference evidence="8" key="2">
    <citation type="submission" date="2025-08" db="UniProtKB">
        <authorList>
            <consortium name="RefSeq"/>
        </authorList>
    </citation>
    <scope>IDENTIFICATION</scope>
    <source>
        <tissue evidence="8">Whole body</tissue>
    </source>
</reference>
<keyword evidence="2 5" id="KW-0812">Transmembrane</keyword>
<feature type="transmembrane region" description="Helical" evidence="5">
    <location>
        <begin position="132"/>
        <end position="155"/>
    </location>
</feature>